<sequence length="51" mass="5838">MIDIPSKYVKDNESLGTLKKITSPKYHDYFSSGKETHLSHSRLLEKSANIE</sequence>
<reference evidence="1 2" key="1">
    <citation type="journal article" date="2013" name="Genome Announc.">
        <title>Complete Genome Sequence of the Solvent Producer Clostridium saccharobutylicum NCP262 (DSM 13864).</title>
        <authorList>
            <person name="Poehlein A."/>
            <person name="Hartwich K."/>
            <person name="Krabben P."/>
            <person name="Ehrenreich A."/>
            <person name="Liebl W."/>
            <person name="Durre P."/>
            <person name="Gottschalk G."/>
            <person name="Daniel R."/>
        </authorList>
    </citation>
    <scope>NUCLEOTIDE SEQUENCE [LARGE SCALE GENOMIC DNA]</scope>
    <source>
        <strain evidence="1">DSM 13864</strain>
    </source>
</reference>
<evidence type="ECO:0000313" key="1">
    <source>
        <dbReference type="EMBL" id="AGX45133.1"/>
    </source>
</evidence>
<organism evidence="1 2">
    <name type="scientific">Clostridium saccharobutylicum DSM 13864</name>
    <dbReference type="NCBI Taxonomy" id="1345695"/>
    <lineage>
        <taxon>Bacteria</taxon>
        <taxon>Bacillati</taxon>
        <taxon>Bacillota</taxon>
        <taxon>Clostridia</taxon>
        <taxon>Eubacteriales</taxon>
        <taxon>Clostridiaceae</taxon>
        <taxon>Clostridium</taxon>
    </lineage>
</organism>
<dbReference type="HOGENOM" id="CLU_3097460_0_0_9"/>
<dbReference type="KEGG" id="csb:CLSA_c41730"/>
<name>U5MX65_CLOSA</name>
<dbReference type="Proteomes" id="UP000017118">
    <property type="component" value="Chromosome"/>
</dbReference>
<accession>U5MX65</accession>
<keyword evidence="2" id="KW-1185">Reference proteome</keyword>
<proteinExistence type="predicted"/>
<dbReference type="EMBL" id="CP006721">
    <property type="protein sequence ID" value="AGX45133.1"/>
    <property type="molecule type" value="Genomic_DNA"/>
</dbReference>
<dbReference type="AlphaFoldDB" id="U5MX65"/>
<gene>
    <name evidence="1" type="ORF">CLSA_c41730</name>
</gene>
<dbReference type="PATRIC" id="fig|1345695.3.peg.4160"/>
<protein>
    <submittedName>
        <fullName evidence="1">Uncharacterized protein</fullName>
    </submittedName>
</protein>
<evidence type="ECO:0000313" key="2">
    <source>
        <dbReference type="Proteomes" id="UP000017118"/>
    </source>
</evidence>